<evidence type="ECO:0000259" key="6">
    <source>
        <dbReference type="PROSITE" id="PS51387"/>
    </source>
</evidence>
<evidence type="ECO:0000256" key="4">
    <source>
        <dbReference type="ARBA" id="ARBA00023002"/>
    </source>
</evidence>
<dbReference type="InterPro" id="IPR036318">
    <property type="entry name" value="FAD-bd_PCMH-like_sf"/>
</dbReference>
<keyword evidence="5" id="KW-0732">Signal</keyword>
<feature type="domain" description="FAD-binding PCMH-type" evidence="6">
    <location>
        <begin position="51"/>
        <end position="223"/>
    </location>
</feature>
<evidence type="ECO:0000256" key="1">
    <source>
        <dbReference type="ARBA" id="ARBA00005466"/>
    </source>
</evidence>
<feature type="signal peptide" evidence="5">
    <location>
        <begin position="1"/>
        <end position="16"/>
    </location>
</feature>
<protein>
    <submittedName>
        <fullName evidence="7">FAD-binding domain-containing protein</fullName>
    </submittedName>
</protein>
<organism evidence="7 8">
    <name type="scientific">Laetiporus sulphureus 93-53</name>
    <dbReference type="NCBI Taxonomy" id="1314785"/>
    <lineage>
        <taxon>Eukaryota</taxon>
        <taxon>Fungi</taxon>
        <taxon>Dikarya</taxon>
        <taxon>Basidiomycota</taxon>
        <taxon>Agaricomycotina</taxon>
        <taxon>Agaricomycetes</taxon>
        <taxon>Polyporales</taxon>
        <taxon>Laetiporus</taxon>
    </lineage>
</organism>
<dbReference type="GO" id="GO:0016491">
    <property type="term" value="F:oxidoreductase activity"/>
    <property type="evidence" value="ECO:0007669"/>
    <property type="project" value="UniProtKB-KW"/>
</dbReference>
<evidence type="ECO:0000256" key="3">
    <source>
        <dbReference type="ARBA" id="ARBA00022827"/>
    </source>
</evidence>
<keyword evidence="2" id="KW-0285">Flavoprotein</keyword>
<dbReference type="STRING" id="1314785.A0A165DHI3"/>
<comment type="similarity">
    <text evidence="1">Belongs to the oxygen-dependent FAD-linked oxidoreductase family.</text>
</comment>
<evidence type="ECO:0000256" key="5">
    <source>
        <dbReference type="SAM" id="SignalP"/>
    </source>
</evidence>
<sequence>MLSLAGTVLSIRLSSTQCCAALSGLFPANVYYPNSTVYVQEESTYYSALQAEQDPACRVVPTSAEKVAQVVQLATENNCIFAVRSGGHMNWKGSSNVGPAGFTIDLQQLNQISLSSDHSTLSVGPGALWGQVYDLASPLNLTVLGGRVSTVGVGGFLVGGGIGYLSYQYGLAPAYITEYEIVLANGTFVNASSENNAALHWALALGSTNFGVVTQYTLETFALGGMWGGALSLGIQEAPAVMDYFLAYVNKLADDPKGLSSVTMAWNSTAQDYGIFIGIAYLLPVSFPPLFSGLEQLIPNATENTLEITNLTAIATSFADADPSGYRQAWWTLTFEADTQLVLDVQQYGRALFADLLAVNGTQWSLNVQPINHQMITATQAANNPAGLEGENLFLILEHLTWEDPTLDEVMEDRSRDYLAWAEALARERGLLNRFLYLNYADGHQPIYAQIGLDNLEKLQAVKNDYDPDNAMGRLWLGGFKF</sequence>
<dbReference type="InterPro" id="IPR050416">
    <property type="entry name" value="FAD-linked_Oxidoreductase"/>
</dbReference>
<dbReference type="PROSITE" id="PS51387">
    <property type="entry name" value="FAD_PCMH"/>
    <property type="match status" value="1"/>
</dbReference>
<dbReference type="GO" id="GO:0071949">
    <property type="term" value="F:FAD binding"/>
    <property type="evidence" value="ECO:0007669"/>
    <property type="project" value="InterPro"/>
</dbReference>
<keyword evidence="4" id="KW-0560">Oxidoreductase</keyword>
<dbReference type="PANTHER" id="PTHR42973:SF13">
    <property type="entry name" value="FAD-BINDING PCMH-TYPE DOMAIN-CONTAINING PROTEIN"/>
    <property type="match status" value="1"/>
</dbReference>
<gene>
    <name evidence="7" type="ORF">LAESUDRAFT_702831</name>
</gene>
<dbReference type="GeneID" id="63823529"/>
<dbReference type="RefSeq" id="XP_040762631.1">
    <property type="nucleotide sequence ID" value="XM_040906500.1"/>
</dbReference>
<dbReference type="InParanoid" id="A0A165DHI3"/>
<proteinExistence type="inferred from homology"/>
<dbReference type="PANTHER" id="PTHR42973">
    <property type="entry name" value="BINDING OXIDOREDUCTASE, PUTATIVE (AFU_ORTHOLOGUE AFUA_1G17690)-RELATED"/>
    <property type="match status" value="1"/>
</dbReference>
<dbReference type="InterPro" id="IPR016169">
    <property type="entry name" value="FAD-bd_PCMH_sub2"/>
</dbReference>
<dbReference type="InterPro" id="IPR006094">
    <property type="entry name" value="Oxid_FAD_bind_N"/>
</dbReference>
<evidence type="ECO:0000313" key="8">
    <source>
        <dbReference type="Proteomes" id="UP000076871"/>
    </source>
</evidence>
<dbReference type="EMBL" id="KV427633">
    <property type="protein sequence ID" value="KZT04891.1"/>
    <property type="molecule type" value="Genomic_DNA"/>
</dbReference>
<dbReference type="InterPro" id="IPR016166">
    <property type="entry name" value="FAD-bd_PCMH"/>
</dbReference>
<keyword evidence="8" id="KW-1185">Reference proteome</keyword>
<accession>A0A165DHI3</accession>
<evidence type="ECO:0000313" key="7">
    <source>
        <dbReference type="EMBL" id="KZT04891.1"/>
    </source>
</evidence>
<name>A0A165DHI3_9APHY</name>
<dbReference type="Pfam" id="PF01565">
    <property type="entry name" value="FAD_binding_4"/>
    <property type="match status" value="1"/>
</dbReference>
<dbReference type="AlphaFoldDB" id="A0A165DHI3"/>
<evidence type="ECO:0000256" key="2">
    <source>
        <dbReference type="ARBA" id="ARBA00022630"/>
    </source>
</evidence>
<feature type="chain" id="PRO_5007856558" evidence="5">
    <location>
        <begin position="17"/>
        <end position="482"/>
    </location>
</feature>
<dbReference type="Proteomes" id="UP000076871">
    <property type="component" value="Unassembled WGS sequence"/>
</dbReference>
<keyword evidence="3" id="KW-0274">FAD</keyword>
<dbReference type="SUPFAM" id="SSF56176">
    <property type="entry name" value="FAD-binding/transporter-associated domain-like"/>
    <property type="match status" value="1"/>
</dbReference>
<dbReference type="OrthoDB" id="415825at2759"/>
<dbReference type="Gene3D" id="3.30.465.10">
    <property type="match status" value="1"/>
</dbReference>
<reference evidence="7 8" key="1">
    <citation type="journal article" date="2016" name="Mol. Biol. Evol.">
        <title>Comparative Genomics of Early-Diverging Mushroom-Forming Fungi Provides Insights into the Origins of Lignocellulose Decay Capabilities.</title>
        <authorList>
            <person name="Nagy L.G."/>
            <person name="Riley R."/>
            <person name="Tritt A."/>
            <person name="Adam C."/>
            <person name="Daum C."/>
            <person name="Floudas D."/>
            <person name="Sun H."/>
            <person name="Yadav J.S."/>
            <person name="Pangilinan J."/>
            <person name="Larsson K.H."/>
            <person name="Matsuura K."/>
            <person name="Barry K."/>
            <person name="Labutti K."/>
            <person name="Kuo R."/>
            <person name="Ohm R.A."/>
            <person name="Bhattacharya S.S."/>
            <person name="Shirouzu T."/>
            <person name="Yoshinaga Y."/>
            <person name="Martin F.M."/>
            <person name="Grigoriev I.V."/>
            <person name="Hibbett D.S."/>
        </authorList>
    </citation>
    <scope>NUCLEOTIDE SEQUENCE [LARGE SCALE GENOMIC DNA]</scope>
    <source>
        <strain evidence="7 8">93-53</strain>
    </source>
</reference>